<protein>
    <recommendedName>
        <fullName evidence="2">DUF6534 domain-containing protein</fullName>
    </recommendedName>
</protein>
<feature type="transmembrane region" description="Helical" evidence="1">
    <location>
        <begin position="161"/>
        <end position="180"/>
    </location>
</feature>
<reference evidence="3" key="1">
    <citation type="submission" date="2020-11" db="EMBL/GenBank/DDBJ databases">
        <authorList>
            <consortium name="DOE Joint Genome Institute"/>
            <person name="Ahrendt S."/>
            <person name="Riley R."/>
            <person name="Andreopoulos W."/>
            <person name="Labutti K."/>
            <person name="Pangilinan J."/>
            <person name="Ruiz-Duenas F.J."/>
            <person name="Barrasa J.M."/>
            <person name="Sanchez-Garcia M."/>
            <person name="Camarero S."/>
            <person name="Miyauchi S."/>
            <person name="Serrano A."/>
            <person name="Linde D."/>
            <person name="Babiker R."/>
            <person name="Drula E."/>
            <person name="Ayuso-Fernandez I."/>
            <person name="Pacheco R."/>
            <person name="Padilla G."/>
            <person name="Ferreira P."/>
            <person name="Barriuso J."/>
            <person name="Kellner H."/>
            <person name="Castanera R."/>
            <person name="Alfaro M."/>
            <person name="Ramirez L."/>
            <person name="Pisabarro A.G."/>
            <person name="Kuo A."/>
            <person name="Tritt A."/>
            <person name="Lipzen A."/>
            <person name="He G."/>
            <person name="Yan M."/>
            <person name="Ng V."/>
            <person name="Cullen D."/>
            <person name="Martin F."/>
            <person name="Rosso M.-N."/>
            <person name="Henrissat B."/>
            <person name="Hibbett D."/>
            <person name="Martinez A.T."/>
            <person name="Grigoriev I.V."/>
        </authorList>
    </citation>
    <scope>NUCLEOTIDE SEQUENCE</scope>
    <source>
        <strain evidence="3">CBS 247.69</strain>
    </source>
</reference>
<feature type="transmembrane region" description="Helical" evidence="1">
    <location>
        <begin position="46"/>
        <end position="67"/>
    </location>
</feature>
<dbReference type="InterPro" id="IPR045339">
    <property type="entry name" value="DUF6534"/>
</dbReference>
<name>A0A9P5Y9X2_9AGAR</name>
<keyword evidence="1" id="KW-1133">Transmembrane helix</keyword>
<comment type="caution">
    <text evidence="3">The sequence shown here is derived from an EMBL/GenBank/DDBJ whole genome shotgun (WGS) entry which is preliminary data.</text>
</comment>
<evidence type="ECO:0000313" key="4">
    <source>
        <dbReference type="Proteomes" id="UP000807353"/>
    </source>
</evidence>
<dbReference type="PANTHER" id="PTHR40465">
    <property type="entry name" value="CHROMOSOME 1, WHOLE GENOME SHOTGUN SEQUENCE"/>
    <property type="match status" value="1"/>
</dbReference>
<feature type="transmembrane region" description="Helical" evidence="1">
    <location>
        <begin position="200"/>
        <end position="220"/>
    </location>
</feature>
<evidence type="ECO:0000259" key="2">
    <source>
        <dbReference type="Pfam" id="PF20152"/>
    </source>
</evidence>
<feature type="transmembrane region" description="Helical" evidence="1">
    <location>
        <begin position="12"/>
        <end position="34"/>
    </location>
</feature>
<feature type="transmembrane region" description="Helical" evidence="1">
    <location>
        <begin position="226"/>
        <end position="247"/>
    </location>
</feature>
<keyword evidence="1" id="KW-0812">Transmembrane</keyword>
<keyword evidence="4" id="KW-1185">Reference proteome</keyword>
<evidence type="ECO:0000313" key="3">
    <source>
        <dbReference type="EMBL" id="KAF9463820.1"/>
    </source>
</evidence>
<evidence type="ECO:0000256" key="1">
    <source>
        <dbReference type="SAM" id="Phobius"/>
    </source>
</evidence>
<sequence length="342" mass="38012">MPPTVAQTAGPLLIRYLLNWMLQGVLCAQVYSYYIAFPNDRKLFKVLIYGVFLVETLETGLATNGVFSTFAKGFVDKDSPTKVHLAWLSVPVNSGIVGWVGQLFFASRIKTLSQSWVATSCVVVFAFLTSASALAVGGQLFHVSELNAMPRLLVITTEMWLTFNTTCSIMITSIMSYYLVRQDNKFCPRCQTVLSRITCLFVETGALTAAAAIIDLALYIKSNGTLYFAVPALFITKVYSNTLLVVFNNRMSIIGGRQDVGPNEPSTPVITRMGLRWRRHEVPQDIPQTPALVDAVHVRTEIWTDSISLDRLELRYSTIKACDAPKLELSPIKTPDIDDHIE</sequence>
<dbReference type="AlphaFoldDB" id="A0A9P5Y9X2"/>
<accession>A0A9P5Y9X2</accession>
<dbReference type="PANTHER" id="PTHR40465:SF1">
    <property type="entry name" value="DUF6534 DOMAIN-CONTAINING PROTEIN"/>
    <property type="match status" value="1"/>
</dbReference>
<gene>
    <name evidence="3" type="ORF">BDZ94DRAFT_1235907</name>
</gene>
<keyword evidence="1" id="KW-0472">Membrane</keyword>
<dbReference type="EMBL" id="MU150259">
    <property type="protein sequence ID" value="KAF9463820.1"/>
    <property type="molecule type" value="Genomic_DNA"/>
</dbReference>
<proteinExistence type="predicted"/>
<feature type="transmembrane region" description="Helical" evidence="1">
    <location>
        <begin position="117"/>
        <end position="141"/>
    </location>
</feature>
<dbReference type="Proteomes" id="UP000807353">
    <property type="component" value="Unassembled WGS sequence"/>
</dbReference>
<feature type="transmembrane region" description="Helical" evidence="1">
    <location>
        <begin position="87"/>
        <end position="105"/>
    </location>
</feature>
<dbReference type="Pfam" id="PF20152">
    <property type="entry name" value="DUF6534"/>
    <property type="match status" value="1"/>
</dbReference>
<organism evidence="3 4">
    <name type="scientific">Collybia nuda</name>
    <dbReference type="NCBI Taxonomy" id="64659"/>
    <lineage>
        <taxon>Eukaryota</taxon>
        <taxon>Fungi</taxon>
        <taxon>Dikarya</taxon>
        <taxon>Basidiomycota</taxon>
        <taxon>Agaricomycotina</taxon>
        <taxon>Agaricomycetes</taxon>
        <taxon>Agaricomycetidae</taxon>
        <taxon>Agaricales</taxon>
        <taxon>Tricholomatineae</taxon>
        <taxon>Clitocybaceae</taxon>
        <taxon>Collybia</taxon>
    </lineage>
</organism>
<feature type="domain" description="DUF6534" evidence="2">
    <location>
        <begin position="165"/>
        <end position="251"/>
    </location>
</feature>